<keyword evidence="2" id="KW-0808">Transferase</keyword>
<dbReference type="RefSeq" id="WP_076660462.1">
    <property type="nucleotide sequence ID" value="NZ_FTPR01000002.1"/>
</dbReference>
<dbReference type="PANTHER" id="PTHR43300">
    <property type="entry name" value="ACETYLTRANSFERASE"/>
    <property type="match status" value="1"/>
</dbReference>
<dbReference type="InterPro" id="IPR011004">
    <property type="entry name" value="Trimer_LpxA-like_sf"/>
</dbReference>
<dbReference type="STRING" id="287098.SAMN05421665_2714"/>
<dbReference type="InterPro" id="IPR017694">
    <property type="entry name" value="Phosphonate_tfrase_rpt"/>
</dbReference>
<comment type="similarity">
    <text evidence="1">Belongs to the transferase hexapeptide repeat family.</text>
</comment>
<sequence>MPRLSATTPFIHPECEITDSTFGAFVEIGKGSRIAHGIFGDYSYCDRYADIANAEIGKFANIAAFVRIGATDHPLHTAACHHFLYRSADYWDDATNDDAFFAHRKSRTAYVGHDTWIGAGAMIKPEVTLGHGAVVAAGAVVTKDVEPYTIVAGTPAKTLRLRQPRDIAERLIALGWWDWSHDTLRAALPDFRMMTAAAFLEKYGG</sequence>
<accession>A0A1R3XEP4</accession>
<proteinExistence type="inferred from homology"/>
<keyword evidence="4" id="KW-0012">Acyltransferase</keyword>
<dbReference type="PROSITE" id="PS00101">
    <property type="entry name" value="HEXAPEP_TRANSFERASES"/>
    <property type="match status" value="1"/>
</dbReference>
<dbReference type="InterPro" id="IPR050179">
    <property type="entry name" value="Trans_hexapeptide_repeat"/>
</dbReference>
<dbReference type="EMBL" id="FTPR01000002">
    <property type="protein sequence ID" value="SIT88442.1"/>
    <property type="molecule type" value="Genomic_DNA"/>
</dbReference>
<dbReference type="Pfam" id="PF00132">
    <property type="entry name" value="Hexapep"/>
    <property type="match status" value="1"/>
</dbReference>
<gene>
    <name evidence="5" type="ORF">SAMN05421665_2714</name>
</gene>
<evidence type="ECO:0000256" key="4">
    <source>
        <dbReference type="ARBA" id="ARBA00023315"/>
    </source>
</evidence>
<dbReference type="OrthoDB" id="9815592at2"/>
<keyword evidence="6" id="KW-1185">Reference proteome</keyword>
<dbReference type="AlphaFoldDB" id="A0A1R3XEP4"/>
<dbReference type="Proteomes" id="UP000186997">
    <property type="component" value="Unassembled WGS sequence"/>
</dbReference>
<reference evidence="6" key="1">
    <citation type="submission" date="2017-01" db="EMBL/GenBank/DDBJ databases">
        <authorList>
            <person name="Varghese N."/>
            <person name="Submissions S."/>
        </authorList>
    </citation>
    <scope>NUCLEOTIDE SEQUENCE [LARGE SCALE GENOMIC DNA]</scope>
    <source>
        <strain evidence="6">DSM 29591</strain>
    </source>
</reference>
<dbReference type="Gene3D" id="2.160.10.10">
    <property type="entry name" value="Hexapeptide repeat proteins"/>
    <property type="match status" value="1"/>
</dbReference>
<dbReference type="SUPFAM" id="SSF51161">
    <property type="entry name" value="Trimeric LpxA-like enzymes"/>
    <property type="match status" value="1"/>
</dbReference>
<dbReference type="GO" id="GO:0016746">
    <property type="term" value="F:acyltransferase activity"/>
    <property type="evidence" value="ECO:0007669"/>
    <property type="project" value="UniProtKB-KW"/>
</dbReference>
<name>A0A1R3XEP4_9RHOB</name>
<dbReference type="NCBIfam" id="TIGR03308">
    <property type="entry name" value="phn_thr-fam"/>
    <property type="match status" value="1"/>
</dbReference>
<evidence type="ECO:0000313" key="6">
    <source>
        <dbReference type="Proteomes" id="UP000186997"/>
    </source>
</evidence>
<dbReference type="InterPro" id="IPR001451">
    <property type="entry name" value="Hexapep"/>
</dbReference>
<organism evidence="5 6">
    <name type="scientific">Yoonia rosea</name>
    <dbReference type="NCBI Taxonomy" id="287098"/>
    <lineage>
        <taxon>Bacteria</taxon>
        <taxon>Pseudomonadati</taxon>
        <taxon>Pseudomonadota</taxon>
        <taxon>Alphaproteobacteria</taxon>
        <taxon>Rhodobacterales</taxon>
        <taxon>Paracoccaceae</taxon>
        <taxon>Yoonia</taxon>
    </lineage>
</organism>
<protein>
    <recommendedName>
        <fullName evidence="7">Phosphonate metabolim protein, transferase hexapeptide repeat family</fullName>
    </recommendedName>
</protein>
<evidence type="ECO:0000256" key="2">
    <source>
        <dbReference type="ARBA" id="ARBA00022679"/>
    </source>
</evidence>
<dbReference type="PANTHER" id="PTHR43300:SF11">
    <property type="entry name" value="ACETYLTRANSFERASE RV3034C-RELATED"/>
    <property type="match status" value="1"/>
</dbReference>
<dbReference type="CDD" id="cd03349">
    <property type="entry name" value="LbH_XAT"/>
    <property type="match status" value="1"/>
</dbReference>
<evidence type="ECO:0008006" key="7">
    <source>
        <dbReference type="Google" id="ProtNLM"/>
    </source>
</evidence>
<keyword evidence="3" id="KW-0677">Repeat</keyword>
<dbReference type="InterPro" id="IPR018357">
    <property type="entry name" value="Hexapep_transf_CS"/>
</dbReference>
<evidence type="ECO:0000256" key="1">
    <source>
        <dbReference type="ARBA" id="ARBA00007274"/>
    </source>
</evidence>
<evidence type="ECO:0000256" key="3">
    <source>
        <dbReference type="ARBA" id="ARBA00022737"/>
    </source>
</evidence>
<evidence type="ECO:0000313" key="5">
    <source>
        <dbReference type="EMBL" id="SIT88442.1"/>
    </source>
</evidence>